<gene>
    <name evidence="7" type="ORF">NBM05_04315</name>
</gene>
<accession>A0A9X2HBV9</accession>
<keyword evidence="4 5" id="KW-0663">Pyridoxal phosphate</keyword>
<dbReference type="EC" id="2.6.1.11" evidence="7"/>
<keyword evidence="3 7" id="KW-0808">Transferase</keyword>
<dbReference type="Gene3D" id="3.90.1150.10">
    <property type="entry name" value="Aspartate Aminotransferase, domain 1"/>
    <property type="match status" value="1"/>
</dbReference>
<dbReference type="GO" id="GO:0003992">
    <property type="term" value="F:N2-acetyl-L-ornithine:2-oxoglutarate 5-aminotransferase activity"/>
    <property type="evidence" value="ECO:0007669"/>
    <property type="project" value="UniProtKB-EC"/>
</dbReference>
<organism evidence="7 8">
    <name type="scientific">Rothia santali</name>
    <dbReference type="NCBI Taxonomy" id="2949643"/>
    <lineage>
        <taxon>Bacteria</taxon>
        <taxon>Bacillati</taxon>
        <taxon>Actinomycetota</taxon>
        <taxon>Actinomycetes</taxon>
        <taxon>Micrococcales</taxon>
        <taxon>Micrococcaceae</taxon>
        <taxon>Rothia</taxon>
    </lineage>
</organism>
<evidence type="ECO:0000313" key="8">
    <source>
        <dbReference type="Proteomes" id="UP001139502"/>
    </source>
</evidence>
<evidence type="ECO:0000256" key="5">
    <source>
        <dbReference type="RuleBase" id="RU003560"/>
    </source>
</evidence>
<dbReference type="EMBL" id="JANAFB010000007">
    <property type="protein sequence ID" value="MCP3425270.1"/>
    <property type="molecule type" value="Genomic_DNA"/>
</dbReference>
<dbReference type="GO" id="GO:0030170">
    <property type="term" value="F:pyridoxal phosphate binding"/>
    <property type="evidence" value="ECO:0007669"/>
    <property type="project" value="InterPro"/>
</dbReference>
<dbReference type="InterPro" id="IPR015421">
    <property type="entry name" value="PyrdxlP-dep_Trfase_major"/>
</dbReference>
<dbReference type="PANTHER" id="PTHR11986">
    <property type="entry name" value="AMINOTRANSFERASE CLASS III"/>
    <property type="match status" value="1"/>
</dbReference>
<dbReference type="Pfam" id="PF00202">
    <property type="entry name" value="Aminotran_3"/>
    <property type="match status" value="1"/>
</dbReference>
<keyword evidence="2 7" id="KW-0032">Aminotransferase</keyword>
<dbReference type="PIRSF" id="PIRSF000521">
    <property type="entry name" value="Transaminase_4ab_Lys_Orn"/>
    <property type="match status" value="1"/>
</dbReference>
<keyword evidence="8" id="KW-1185">Reference proteome</keyword>
<feature type="region of interest" description="Disordered" evidence="6">
    <location>
        <begin position="1"/>
        <end position="33"/>
    </location>
</feature>
<dbReference type="PROSITE" id="PS00600">
    <property type="entry name" value="AA_TRANSFER_CLASS_3"/>
    <property type="match status" value="1"/>
</dbReference>
<dbReference type="Proteomes" id="UP001139502">
    <property type="component" value="Unassembled WGS sequence"/>
</dbReference>
<protein>
    <submittedName>
        <fullName evidence="7">Acetylornithine transaminase</fullName>
        <ecNumber evidence="7">2.6.1.11</ecNumber>
    </submittedName>
</protein>
<evidence type="ECO:0000256" key="4">
    <source>
        <dbReference type="ARBA" id="ARBA00022898"/>
    </source>
</evidence>
<dbReference type="GO" id="GO:0042802">
    <property type="term" value="F:identical protein binding"/>
    <property type="evidence" value="ECO:0007669"/>
    <property type="project" value="TreeGrafter"/>
</dbReference>
<evidence type="ECO:0000313" key="7">
    <source>
        <dbReference type="EMBL" id="MCP3425270.1"/>
    </source>
</evidence>
<feature type="compositionally biased region" description="Polar residues" evidence="6">
    <location>
        <begin position="1"/>
        <end position="10"/>
    </location>
</feature>
<dbReference type="InterPro" id="IPR050103">
    <property type="entry name" value="Class-III_PLP-dep_AT"/>
</dbReference>
<name>A0A9X2HBV9_9MICC</name>
<comment type="similarity">
    <text evidence="5">Belongs to the class-III pyridoxal-phosphate-dependent aminotransferase family.</text>
</comment>
<dbReference type="AlphaFoldDB" id="A0A9X2HBV9"/>
<comment type="caution">
    <text evidence="7">The sequence shown here is derived from an EMBL/GenBank/DDBJ whole genome shotgun (WGS) entry which is preliminary data.</text>
</comment>
<dbReference type="PANTHER" id="PTHR11986:SF79">
    <property type="entry name" value="ACETYLORNITHINE AMINOTRANSFERASE, MITOCHONDRIAL"/>
    <property type="match status" value="1"/>
</dbReference>
<dbReference type="InterPro" id="IPR049704">
    <property type="entry name" value="Aminotrans_3_PPA_site"/>
</dbReference>
<dbReference type="Gene3D" id="3.40.640.10">
    <property type="entry name" value="Type I PLP-dependent aspartate aminotransferase-like (Major domain)"/>
    <property type="match status" value="1"/>
</dbReference>
<reference evidence="7" key="1">
    <citation type="submission" date="2022-06" db="EMBL/GenBank/DDBJ databases">
        <title>Rothia sp. isolated from sandalwood seedling.</title>
        <authorList>
            <person name="Tuikhar N."/>
            <person name="Kirdat K."/>
            <person name="Thorat V."/>
            <person name="Swetha P."/>
            <person name="Padma S."/>
            <person name="Sundararaj R."/>
            <person name="Yadav A."/>
        </authorList>
    </citation>
    <scope>NUCLEOTIDE SEQUENCE</scope>
    <source>
        <strain evidence="7">AR01</strain>
    </source>
</reference>
<comment type="cofactor">
    <cofactor evidence="1">
        <name>pyridoxal 5'-phosphate</name>
        <dbReference type="ChEBI" id="CHEBI:597326"/>
    </cofactor>
</comment>
<proteinExistence type="inferred from homology"/>
<dbReference type="InterPro" id="IPR015422">
    <property type="entry name" value="PyrdxlP-dep_Trfase_small"/>
</dbReference>
<sequence length="444" mass="45419">MNQHAATQDGAQAASGPAGTSAEHPDAGAAPSAVAPAGQAGLLADYRRDLLGVFGDPSLVLVEGSGCRVTDADGTEYLDLLAGIAVNSLGYSHPAWVAAIAEQAARLSHVSNFFTSPQQVRLAAELLEIAESPAGGKVFFTNSGTEANEAALKLIRAHGNAGEPRRHRILALRNAFHGRSAGALAATWKEAYRAPFEPLPAGVEFIEPTLEALEAALGDDVAGVILEPIQGEAGVIPLSEEFLRAARRGTRERGALLVVDEVQTGMGRTGLWLESLRSLRGDEAPDVVTLAKGLGGGFPIGAMLTLTPEATGVLTAGNHGTTFGGNPLAMAAGLATVRTIREEGLMAHAVEVGEHLRAALAGVEGVGEVRGRGLLIAFDLLDGEASGLAPALVAAAREGGFIVNATGPGTVRLAPPLILTRAEADEFVAALPGLLTAARERAAG</sequence>
<dbReference type="CDD" id="cd00610">
    <property type="entry name" value="OAT_like"/>
    <property type="match status" value="1"/>
</dbReference>
<dbReference type="FunFam" id="3.40.640.10:FF:000004">
    <property type="entry name" value="Acetylornithine aminotransferase"/>
    <property type="match status" value="1"/>
</dbReference>
<evidence type="ECO:0000256" key="3">
    <source>
        <dbReference type="ARBA" id="ARBA00022679"/>
    </source>
</evidence>
<dbReference type="NCBIfam" id="NF002874">
    <property type="entry name" value="PRK03244.1"/>
    <property type="match status" value="1"/>
</dbReference>
<evidence type="ECO:0000256" key="1">
    <source>
        <dbReference type="ARBA" id="ARBA00001933"/>
    </source>
</evidence>
<dbReference type="InterPro" id="IPR005814">
    <property type="entry name" value="Aminotrans_3"/>
</dbReference>
<dbReference type="SUPFAM" id="SSF53383">
    <property type="entry name" value="PLP-dependent transferases"/>
    <property type="match status" value="1"/>
</dbReference>
<dbReference type="InterPro" id="IPR015424">
    <property type="entry name" value="PyrdxlP-dep_Trfase"/>
</dbReference>
<evidence type="ECO:0000256" key="6">
    <source>
        <dbReference type="SAM" id="MobiDB-lite"/>
    </source>
</evidence>
<evidence type="ECO:0000256" key="2">
    <source>
        <dbReference type="ARBA" id="ARBA00022576"/>
    </source>
</evidence>